<reference evidence="2 3" key="1">
    <citation type="submission" date="2019-09" db="EMBL/GenBank/DDBJ databases">
        <title>Salinarimonas rosea gen. nov., sp. nov., a new member of the a-2 subgroup of the Proteobacteria.</title>
        <authorList>
            <person name="Liu J."/>
        </authorList>
    </citation>
    <scope>NUCLEOTIDE SEQUENCE [LARGE SCALE GENOMIC DNA]</scope>
    <source>
        <strain evidence="2 3">BN140002</strain>
    </source>
</reference>
<reference evidence="2 3" key="2">
    <citation type="submission" date="2019-09" db="EMBL/GenBank/DDBJ databases">
        <authorList>
            <person name="Jin C."/>
        </authorList>
    </citation>
    <scope>NUCLEOTIDE SEQUENCE [LARGE SCALE GENOMIC DNA]</scope>
    <source>
        <strain evidence="2 3">BN140002</strain>
    </source>
</reference>
<sequence length="112" mass="12057">MRVSRSDVSDITRSIAVLEEKIDEIALESGVEGHRCVDVEGALGALPFPARRRASLMLQAAQAQAEASANRAMLTAASYMLALAQEVWTARADNDDGFPMPSAGLPRGMRRN</sequence>
<name>A0A5B2VVG6_9HYPH</name>
<dbReference type="AlphaFoldDB" id="A0A5B2VVG6"/>
<dbReference type="RefSeq" id="WP_149815593.1">
    <property type="nucleotide sequence ID" value="NZ_VUOA01000006.1"/>
</dbReference>
<organism evidence="2 3">
    <name type="scientific">Salinarimonas soli</name>
    <dbReference type="NCBI Taxonomy" id="1638099"/>
    <lineage>
        <taxon>Bacteria</taxon>
        <taxon>Pseudomonadati</taxon>
        <taxon>Pseudomonadota</taxon>
        <taxon>Alphaproteobacteria</taxon>
        <taxon>Hyphomicrobiales</taxon>
        <taxon>Salinarimonadaceae</taxon>
        <taxon>Salinarimonas</taxon>
    </lineage>
</organism>
<protein>
    <submittedName>
        <fullName evidence="2">Uncharacterized protein</fullName>
    </submittedName>
</protein>
<evidence type="ECO:0000313" key="2">
    <source>
        <dbReference type="EMBL" id="KAA2242322.1"/>
    </source>
</evidence>
<accession>A0A5B2VVG6</accession>
<feature type="region of interest" description="Disordered" evidence="1">
    <location>
        <begin position="93"/>
        <end position="112"/>
    </location>
</feature>
<dbReference type="Proteomes" id="UP000323142">
    <property type="component" value="Unassembled WGS sequence"/>
</dbReference>
<dbReference type="EMBL" id="VUOA01000006">
    <property type="protein sequence ID" value="KAA2242322.1"/>
    <property type="molecule type" value="Genomic_DNA"/>
</dbReference>
<evidence type="ECO:0000313" key="3">
    <source>
        <dbReference type="Proteomes" id="UP000323142"/>
    </source>
</evidence>
<evidence type="ECO:0000256" key="1">
    <source>
        <dbReference type="SAM" id="MobiDB-lite"/>
    </source>
</evidence>
<keyword evidence="3" id="KW-1185">Reference proteome</keyword>
<gene>
    <name evidence="2" type="ORF">F0L46_03290</name>
</gene>
<proteinExistence type="predicted"/>
<comment type="caution">
    <text evidence="2">The sequence shown here is derived from an EMBL/GenBank/DDBJ whole genome shotgun (WGS) entry which is preliminary data.</text>
</comment>